<evidence type="ECO:0000313" key="10">
    <source>
        <dbReference type="Proteomes" id="UP001474421"/>
    </source>
</evidence>
<comment type="similarity">
    <text evidence="2">Belongs to the glycosyl hydrolase 33 family.</text>
</comment>
<keyword evidence="6" id="KW-0378">Hydrolase</keyword>
<keyword evidence="4" id="KW-0442">Lipid degradation</keyword>
<feature type="compositionally biased region" description="Low complexity" evidence="7">
    <location>
        <begin position="291"/>
        <end position="308"/>
    </location>
</feature>
<dbReference type="CDD" id="cd15482">
    <property type="entry name" value="Sialidase_non-viral"/>
    <property type="match status" value="1"/>
</dbReference>
<dbReference type="SUPFAM" id="SSF50939">
    <property type="entry name" value="Sialidases"/>
    <property type="match status" value="1"/>
</dbReference>
<name>A0AAW1BL99_CROAD</name>
<accession>A0AAW1BL99</accession>
<dbReference type="Proteomes" id="UP001474421">
    <property type="component" value="Unassembled WGS sequence"/>
</dbReference>
<dbReference type="PANTHER" id="PTHR10628:SF23">
    <property type="entry name" value="SIALIDASE-3"/>
    <property type="match status" value="1"/>
</dbReference>
<dbReference type="AlphaFoldDB" id="A0AAW1BL99"/>
<feature type="region of interest" description="Disordered" evidence="7">
    <location>
        <begin position="282"/>
        <end position="310"/>
    </location>
</feature>
<evidence type="ECO:0000259" key="8">
    <source>
        <dbReference type="Pfam" id="PF13088"/>
    </source>
</evidence>
<keyword evidence="6" id="KW-0326">Glycosidase</keyword>
<evidence type="ECO:0000256" key="7">
    <source>
        <dbReference type="SAM" id="MobiDB-lite"/>
    </source>
</evidence>
<protein>
    <recommendedName>
        <fullName evidence="3">exo-alpha-sialidase</fullName>
        <ecNumber evidence="3">3.2.1.18</ecNumber>
    </recommendedName>
</protein>
<dbReference type="GO" id="GO:0004308">
    <property type="term" value="F:exo-alpha-sialidase activity"/>
    <property type="evidence" value="ECO:0007669"/>
    <property type="project" value="UniProtKB-EC"/>
</dbReference>
<evidence type="ECO:0000256" key="2">
    <source>
        <dbReference type="ARBA" id="ARBA00009348"/>
    </source>
</evidence>
<evidence type="ECO:0000256" key="1">
    <source>
        <dbReference type="ARBA" id="ARBA00000427"/>
    </source>
</evidence>
<sequence length="421" mass="47894">MTLFSQKKYGERTTYRIPALLYQPSESLFLAFVEQRSSPRDEDARFLMLKRGYREGVCVKWGHPVQLRTAGMPNHRTMNPCPVYDKNNDVIFLFFICVKTNVSEQRQLWGRRNAVRLGYITSHDGSRNWSTMTDLTEELMGDAEASKWATFAVGPGHGVQRSSGDLVIPAYAYHVYKSWFGLSFPWWVKPHCFSFYSSDGGQTWRRSELLKSLKTTECQVAEVTCQDNRKMLYCNARSLHKFRAVAYCTDDGHRFADYALCTQLSEQPLGCQGSVVSFFPSDQGQKEDPGGSRSPMDASPSSASSGRSNHTWLMFSHPTSRKKREDLGIYLNPSPMEQSSWLSPWILHKGPSGYSDLAVCDDGESPTFACIFECGESKEYEEIAFYIFTQEELMKNVFPVKPPTAEAKLTTKRLKESWKTG</sequence>
<dbReference type="GO" id="GO:0005737">
    <property type="term" value="C:cytoplasm"/>
    <property type="evidence" value="ECO:0007669"/>
    <property type="project" value="TreeGrafter"/>
</dbReference>
<dbReference type="PANTHER" id="PTHR10628">
    <property type="entry name" value="SIALIDASE"/>
    <property type="match status" value="1"/>
</dbReference>
<proteinExistence type="inferred from homology"/>
<keyword evidence="5" id="KW-0119">Carbohydrate metabolism</keyword>
<keyword evidence="10" id="KW-1185">Reference proteome</keyword>
<evidence type="ECO:0000256" key="4">
    <source>
        <dbReference type="ARBA" id="ARBA00022963"/>
    </source>
</evidence>
<dbReference type="Pfam" id="PF13088">
    <property type="entry name" value="BNR_2"/>
    <property type="match status" value="1"/>
</dbReference>
<dbReference type="Gene3D" id="2.120.10.10">
    <property type="match status" value="1"/>
</dbReference>
<evidence type="ECO:0000256" key="5">
    <source>
        <dbReference type="ARBA" id="ARBA00023277"/>
    </source>
</evidence>
<dbReference type="InterPro" id="IPR036278">
    <property type="entry name" value="Sialidase_sf"/>
</dbReference>
<keyword evidence="4" id="KW-0443">Lipid metabolism</keyword>
<feature type="domain" description="Sialidase" evidence="8">
    <location>
        <begin position="40"/>
        <end position="363"/>
    </location>
</feature>
<dbReference type="GO" id="GO:0016020">
    <property type="term" value="C:membrane"/>
    <property type="evidence" value="ECO:0007669"/>
    <property type="project" value="TreeGrafter"/>
</dbReference>
<gene>
    <name evidence="9" type="ORF">NXF25_011007</name>
</gene>
<organism evidence="9 10">
    <name type="scientific">Crotalus adamanteus</name>
    <name type="common">Eastern diamondback rattlesnake</name>
    <dbReference type="NCBI Taxonomy" id="8729"/>
    <lineage>
        <taxon>Eukaryota</taxon>
        <taxon>Metazoa</taxon>
        <taxon>Chordata</taxon>
        <taxon>Craniata</taxon>
        <taxon>Vertebrata</taxon>
        <taxon>Euteleostomi</taxon>
        <taxon>Lepidosauria</taxon>
        <taxon>Squamata</taxon>
        <taxon>Bifurcata</taxon>
        <taxon>Unidentata</taxon>
        <taxon>Episquamata</taxon>
        <taxon>Toxicofera</taxon>
        <taxon>Serpentes</taxon>
        <taxon>Colubroidea</taxon>
        <taxon>Viperidae</taxon>
        <taxon>Crotalinae</taxon>
        <taxon>Crotalus</taxon>
    </lineage>
</organism>
<evidence type="ECO:0000256" key="6">
    <source>
        <dbReference type="ARBA" id="ARBA00023295"/>
    </source>
</evidence>
<comment type="caution">
    <text evidence="9">The sequence shown here is derived from an EMBL/GenBank/DDBJ whole genome shotgun (WGS) entry which is preliminary data.</text>
</comment>
<dbReference type="InterPro" id="IPR026856">
    <property type="entry name" value="Sialidase_fam"/>
</dbReference>
<comment type="catalytic activity">
    <reaction evidence="1">
        <text>Hydrolysis of alpha-(2-&gt;3)-, alpha-(2-&gt;6)-, alpha-(2-&gt;8)- glycosidic linkages of terminal sialic acid residues in oligosaccharides, glycoproteins, glycolipids, colominic acid and synthetic substrates.</text>
        <dbReference type="EC" id="3.2.1.18"/>
    </reaction>
</comment>
<dbReference type="GO" id="GO:0006689">
    <property type="term" value="P:ganglioside catabolic process"/>
    <property type="evidence" value="ECO:0007669"/>
    <property type="project" value="TreeGrafter"/>
</dbReference>
<evidence type="ECO:0000313" key="9">
    <source>
        <dbReference type="EMBL" id="KAK9402651.1"/>
    </source>
</evidence>
<dbReference type="EMBL" id="JAOTOJ010000004">
    <property type="protein sequence ID" value="KAK9402651.1"/>
    <property type="molecule type" value="Genomic_DNA"/>
</dbReference>
<reference evidence="9 10" key="1">
    <citation type="journal article" date="2024" name="Proc. Natl. Acad. Sci. U.S.A.">
        <title>The genetic regulatory architecture and epigenomic basis for age-related changes in rattlesnake venom.</title>
        <authorList>
            <person name="Hogan M.P."/>
            <person name="Holding M.L."/>
            <person name="Nystrom G.S."/>
            <person name="Colston T.J."/>
            <person name="Bartlett D.A."/>
            <person name="Mason A.J."/>
            <person name="Ellsworth S.A."/>
            <person name="Rautsaw R.M."/>
            <person name="Lawrence K.C."/>
            <person name="Strickland J.L."/>
            <person name="He B."/>
            <person name="Fraser P."/>
            <person name="Margres M.J."/>
            <person name="Gilbert D.M."/>
            <person name="Gibbs H.L."/>
            <person name="Parkinson C.L."/>
            <person name="Rokyta D.R."/>
        </authorList>
    </citation>
    <scope>NUCLEOTIDE SEQUENCE [LARGE SCALE GENOMIC DNA]</scope>
    <source>
        <strain evidence="9">DRR0105</strain>
    </source>
</reference>
<dbReference type="GO" id="GO:0009313">
    <property type="term" value="P:oligosaccharide catabolic process"/>
    <property type="evidence" value="ECO:0007669"/>
    <property type="project" value="TreeGrafter"/>
</dbReference>
<evidence type="ECO:0000256" key="3">
    <source>
        <dbReference type="ARBA" id="ARBA00012733"/>
    </source>
</evidence>
<dbReference type="EC" id="3.2.1.18" evidence="3"/>
<dbReference type="InterPro" id="IPR011040">
    <property type="entry name" value="Sialidase"/>
</dbReference>